<keyword evidence="3" id="KW-1185">Reference proteome</keyword>
<reference evidence="2 3" key="1">
    <citation type="journal article" date="2019" name="Commun. Biol.">
        <title>The bagworm genome reveals a unique fibroin gene that provides high tensile strength.</title>
        <authorList>
            <person name="Kono N."/>
            <person name="Nakamura H."/>
            <person name="Ohtoshi R."/>
            <person name="Tomita M."/>
            <person name="Numata K."/>
            <person name="Arakawa K."/>
        </authorList>
    </citation>
    <scope>NUCLEOTIDE SEQUENCE [LARGE SCALE GENOMIC DNA]</scope>
</reference>
<dbReference type="Proteomes" id="UP000299102">
    <property type="component" value="Unassembled WGS sequence"/>
</dbReference>
<organism evidence="2 3">
    <name type="scientific">Eumeta variegata</name>
    <name type="common">Bagworm moth</name>
    <name type="synonym">Eumeta japonica</name>
    <dbReference type="NCBI Taxonomy" id="151549"/>
    <lineage>
        <taxon>Eukaryota</taxon>
        <taxon>Metazoa</taxon>
        <taxon>Ecdysozoa</taxon>
        <taxon>Arthropoda</taxon>
        <taxon>Hexapoda</taxon>
        <taxon>Insecta</taxon>
        <taxon>Pterygota</taxon>
        <taxon>Neoptera</taxon>
        <taxon>Endopterygota</taxon>
        <taxon>Lepidoptera</taxon>
        <taxon>Glossata</taxon>
        <taxon>Ditrysia</taxon>
        <taxon>Tineoidea</taxon>
        <taxon>Psychidae</taxon>
        <taxon>Oiketicinae</taxon>
        <taxon>Eumeta</taxon>
    </lineage>
</organism>
<feature type="transmembrane region" description="Helical" evidence="1">
    <location>
        <begin position="28"/>
        <end position="46"/>
    </location>
</feature>
<keyword evidence="1" id="KW-1133">Transmembrane helix</keyword>
<evidence type="ECO:0000313" key="2">
    <source>
        <dbReference type="EMBL" id="GBP49067.1"/>
    </source>
</evidence>
<evidence type="ECO:0000313" key="3">
    <source>
        <dbReference type="Proteomes" id="UP000299102"/>
    </source>
</evidence>
<gene>
    <name evidence="2" type="ORF">EVAR_81627_1</name>
</gene>
<dbReference type="EMBL" id="BGZK01000536">
    <property type="protein sequence ID" value="GBP49067.1"/>
    <property type="molecule type" value="Genomic_DNA"/>
</dbReference>
<keyword evidence="1" id="KW-0472">Membrane</keyword>
<sequence>MEMSFLFDSRPAAVRDSPRERRPRRRDFLIRPVIIFAALLPASYLGPRMGSNFLPRLINSLWKWSTAIPLRVRSANFVQFRSRSRLFTLTFAPVRFGSRRAARDLHLDRWHCAGCGWESLMKSVTLGNVTMITNERPALLALSHSTMIGLPRMHYPLRRTRPSAGTHRSSDGARGAREKIITEALLSTFHTHHQIIDGSALPGLACCVGPAARRHEFLIERVTNRTLPGRDDSFAAAGARPAPVVRG</sequence>
<name>A0A4C1WG06_EUMVA</name>
<evidence type="ECO:0000256" key="1">
    <source>
        <dbReference type="SAM" id="Phobius"/>
    </source>
</evidence>
<dbReference type="AlphaFoldDB" id="A0A4C1WG06"/>
<accession>A0A4C1WG06</accession>
<keyword evidence="1" id="KW-0812">Transmembrane</keyword>
<protein>
    <submittedName>
        <fullName evidence="2">Uncharacterized protein</fullName>
    </submittedName>
</protein>
<comment type="caution">
    <text evidence="2">The sequence shown here is derived from an EMBL/GenBank/DDBJ whole genome shotgun (WGS) entry which is preliminary data.</text>
</comment>
<proteinExistence type="predicted"/>